<dbReference type="InterPro" id="IPR036397">
    <property type="entry name" value="RNaseH_sf"/>
</dbReference>
<dbReference type="AlphaFoldDB" id="A0A6L2LRS2"/>
<keyword evidence="1" id="KW-0378">Hydrolase</keyword>
<keyword evidence="1" id="KW-0645">Protease</keyword>
<dbReference type="CDD" id="cd09272">
    <property type="entry name" value="RNase_HI_RT_Ty1"/>
    <property type="match status" value="1"/>
</dbReference>
<evidence type="ECO:0000313" key="3">
    <source>
        <dbReference type="EMBL" id="GEU64348.1"/>
    </source>
</evidence>
<name>A0A6L2LRS2_TANCI</name>
<dbReference type="SUPFAM" id="SSF53098">
    <property type="entry name" value="Ribonuclease H-like"/>
    <property type="match status" value="1"/>
</dbReference>
<reference evidence="3" key="1">
    <citation type="journal article" date="2019" name="Sci. Rep.">
        <title>Draft genome of Tanacetum cinerariifolium, the natural source of mosquito coil.</title>
        <authorList>
            <person name="Yamashiro T."/>
            <person name="Shiraishi A."/>
            <person name="Satake H."/>
            <person name="Nakayama K."/>
        </authorList>
    </citation>
    <scope>NUCLEOTIDE SEQUENCE</scope>
</reference>
<evidence type="ECO:0000256" key="1">
    <source>
        <dbReference type="ARBA" id="ARBA00022670"/>
    </source>
</evidence>
<dbReference type="PANTHER" id="PTHR42648">
    <property type="entry name" value="TRANSPOSASE, PUTATIVE-RELATED"/>
    <property type="match status" value="1"/>
</dbReference>
<dbReference type="PROSITE" id="PS50994">
    <property type="entry name" value="INTEGRASE"/>
    <property type="match status" value="1"/>
</dbReference>
<dbReference type="PANTHER" id="PTHR42648:SF21">
    <property type="entry name" value="CYSTEINE-RICH RLK (RECEPTOR-LIKE PROTEIN KINASE) 8"/>
    <property type="match status" value="1"/>
</dbReference>
<dbReference type="Gene3D" id="3.30.420.10">
    <property type="entry name" value="Ribonuclease H-like superfamily/Ribonuclease H"/>
    <property type="match status" value="1"/>
</dbReference>
<dbReference type="InterPro" id="IPR054722">
    <property type="entry name" value="PolX-like_BBD"/>
</dbReference>
<proteinExistence type="predicted"/>
<accession>A0A6L2LRS2</accession>
<dbReference type="Pfam" id="PF00665">
    <property type="entry name" value="rve"/>
    <property type="match status" value="1"/>
</dbReference>
<dbReference type="GO" id="GO:0003676">
    <property type="term" value="F:nucleic acid binding"/>
    <property type="evidence" value="ECO:0007669"/>
    <property type="project" value="InterPro"/>
</dbReference>
<feature type="domain" description="Integrase catalytic" evidence="2">
    <location>
        <begin position="270"/>
        <end position="392"/>
    </location>
</feature>
<dbReference type="GO" id="GO:0006508">
    <property type="term" value="P:proteolysis"/>
    <property type="evidence" value="ECO:0007669"/>
    <property type="project" value="UniProtKB-KW"/>
</dbReference>
<dbReference type="EMBL" id="BKCJ010005004">
    <property type="protein sequence ID" value="GEU64348.1"/>
    <property type="molecule type" value="Genomic_DNA"/>
</dbReference>
<evidence type="ECO:0000259" key="2">
    <source>
        <dbReference type="PROSITE" id="PS50994"/>
    </source>
</evidence>
<dbReference type="InterPro" id="IPR001584">
    <property type="entry name" value="Integrase_cat-core"/>
</dbReference>
<dbReference type="InterPro" id="IPR039537">
    <property type="entry name" value="Retrotran_Ty1/copia-like"/>
</dbReference>
<protein>
    <submittedName>
        <fullName evidence="3">Retrotransposon protein, putative, Ty1-copia subclass</fullName>
    </submittedName>
</protein>
<organism evidence="3">
    <name type="scientific">Tanacetum cinerariifolium</name>
    <name type="common">Dalmatian daisy</name>
    <name type="synonym">Chrysanthemum cinerariifolium</name>
    <dbReference type="NCBI Taxonomy" id="118510"/>
    <lineage>
        <taxon>Eukaryota</taxon>
        <taxon>Viridiplantae</taxon>
        <taxon>Streptophyta</taxon>
        <taxon>Embryophyta</taxon>
        <taxon>Tracheophyta</taxon>
        <taxon>Spermatophyta</taxon>
        <taxon>Magnoliopsida</taxon>
        <taxon>eudicotyledons</taxon>
        <taxon>Gunneridae</taxon>
        <taxon>Pentapetalae</taxon>
        <taxon>asterids</taxon>
        <taxon>campanulids</taxon>
        <taxon>Asterales</taxon>
        <taxon>Asteraceae</taxon>
        <taxon>Asteroideae</taxon>
        <taxon>Anthemideae</taxon>
        <taxon>Anthemidinae</taxon>
        <taxon>Tanacetum</taxon>
    </lineage>
</organism>
<sequence>MSEKEDSYHDTIIDLKDKLKKNVELILKLGNSLQGMFLLRPKPSSVYDQQLKHGLGYSNPYTLKLAITHCPKLYLASRLGNSKILLNIRDNEDTLNDASKSQQKMKEKMDDPIVVVQIVLWIVDIGCLKHMTGDRSLLRNFIEKFVGIVRFINDNFTAITCYGDYIQGNITIFHVYYVEGLAHNLFSVGQFCDGDLEVAFRFKTCYIQNLEGDDLLTGGREYNLYTISISDMVASLPVCLILDLVDGLPKFKYEKNHLCSACERGKSKKASHPPKLVLSDNSKLELLHMDLCGLMRVASINRKKYILVIVDDYSRYTWVYSLHSKDETLEIIKKFIAQAQLNYKAKIYKIRTDNDTKFKNTNLKAYYEKLGIMHKFSAARTPQQNGVVERLMTRQRLHTDSEACMYALTVSTIEPKNIKEAMADHIWIESMQDELNQFKRLQKHGLDECVSMSTPMATERLDADSLGTPTDQTTYRRMIGGLMYLTASRPDIAYATFDSGFKLITYLDADHAGCKDNCKSTSGGLEFLGGKLVSWSLKKQDCTAMSTAEAEYVFLSACCAQVIWLRTQLLDYGYKFNRIPMYCDSKSAIAILCNPVQHSKTKHNDIRIAASSSVPWIYMAQFLHTLKEDGSKYRLKFMLDRKELSLTLDDFRTIFHLPQATNNNHDSFVTPPSFYDMIPFYKNHLGFTMELKTPSSFKTTSLLQPAIMGRNSLFSSSFNILDSLSKIYEDHYWSLHD</sequence>
<dbReference type="GO" id="GO:0008233">
    <property type="term" value="F:peptidase activity"/>
    <property type="evidence" value="ECO:0007669"/>
    <property type="project" value="UniProtKB-KW"/>
</dbReference>
<dbReference type="GO" id="GO:0015074">
    <property type="term" value="P:DNA integration"/>
    <property type="evidence" value="ECO:0007669"/>
    <property type="project" value="InterPro"/>
</dbReference>
<dbReference type="Pfam" id="PF22936">
    <property type="entry name" value="Pol_BBD"/>
    <property type="match status" value="1"/>
</dbReference>
<dbReference type="InterPro" id="IPR012337">
    <property type="entry name" value="RNaseH-like_sf"/>
</dbReference>
<comment type="caution">
    <text evidence="3">The sequence shown here is derived from an EMBL/GenBank/DDBJ whole genome shotgun (WGS) entry which is preliminary data.</text>
</comment>
<gene>
    <name evidence="3" type="ORF">Tci_036326</name>
</gene>